<feature type="domain" description="Nuclear speckle splicing regulatory protein 1 N-terminal" evidence="4">
    <location>
        <begin position="141"/>
        <end position="260"/>
    </location>
</feature>
<evidence type="ECO:0000259" key="4">
    <source>
        <dbReference type="Pfam" id="PF09745"/>
    </source>
</evidence>
<reference evidence="5" key="2">
    <citation type="submission" date="2023-06" db="EMBL/GenBank/DDBJ databases">
        <authorList>
            <consortium name="Lawrence Berkeley National Laboratory"/>
            <person name="Haridas S."/>
            <person name="Hensen N."/>
            <person name="Bonometti L."/>
            <person name="Westerberg I."/>
            <person name="Brannstrom I.O."/>
            <person name="Guillou S."/>
            <person name="Cros-Aarteil S."/>
            <person name="Calhoun S."/>
            <person name="Kuo A."/>
            <person name="Mondo S."/>
            <person name="Pangilinan J."/>
            <person name="Riley R."/>
            <person name="Labutti K."/>
            <person name="Andreopoulos B."/>
            <person name="Lipzen A."/>
            <person name="Chen C."/>
            <person name="Yanf M."/>
            <person name="Daum C."/>
            <person name="Ng V."/>
            <person name="Clum A."/>
            <person name="Steindorff A."/>
            <person name="Ohm R."/>
            <person name="Martin F."/>
            <person name="Silar P."/>
            <person name="Natvig D."/>
            <person name="Lalanne C."/>
            <person name="Gautier V."/>
            <person name="Ament-Velasquez S.L."/>
            <person name="Kruys A."/>
            <person name="Hutchinson M.I."/>
            <person name="Powell A.J."/>
            <person name="Barry K."/>
            <person name="Miller A.N."/>
            <person name="Grigoriev I.V."/>
            <person name="Debuchy R."/>
            <person name="Gladieux P."/>
            <person name="Thoren M.H."/>
            <person name="Johannesson H."/>
        </authorList>
    </citation>
    <scope>NUCLEOTIDE SEQUENCE</scope>
    <source>
        <strain evidence="5">CBS 958.72</strain>
    </source>
</reference>
<keyword evidence="6" id="KW-1185">Reference proteome</keyword>
<feature type="compositionally biased region" description="Gly residues" evidence="3">
    <location>
        <begin position="369"/>
        <end position="379"/>
    </location>
</feature>
<feature type="compositionally biased region" description="Basic and acidic residues" evidence="3">
    <location>
        <begin position="296"/>
        <end position="318"/>
    </location>
</feature>
<proteinExistence type="inferred from homology"/>
<gene>
    <name evidence="5" type="ORF">B0T24DRAFT_162221</name>
</gene>
<feature type="compositionally biased region" description="Acidic residues" evidence="3">
    <location>
        <begin position="86"/>
        <end position="95"/>
    </location>
</feature>
<dbReference type="InterPro" id="IPR018612">
    <property type="entry name" value="NSRP1_N"/>
</dbReference>
<evidence type="ECO:0000313" key="6">
    <source>
        <dbReference type="Proteomes" id="UP001287356"/>
    </source>
</evidence>
<dbReference type="EMBL" id="JAULSN010000002">
    <property type="protein sequence ID" value="KAK3379562.1"/>
    <property type="molecule type" value="Genomic_DNA"/>
</dbReference>
<feature type="compositionally biased region" description="Basic and acidic residues" evidence="3">
    <location>
        <begin position="351"/>
        <end position="361"/>
    </location>
</feature>
<dbReference type="PANTHER" id="PTHR47845:SF1">
    <property type="entry name" value="NUCLEAR SPECKLE SPLICING REGULATORY PROTEIN 1 HOMOLOG"/>
    <property type="match status" value="1"/>
</dbReference>
<keyword evidence="2" id="KW-0175">Coiled coil</keyword>
<feature type="compositionally biased region" description="Basic and acidic residues" evidence="3">
    <location>
        <begin position="275"/>
        <end position="289"/>
    </location>
</feature>
<name>A0AAE0NDL8_9PEZI</name>
<feature type="compositionally biased region" description="Basic and acidic residues" evidence="3">
    <location>
        <begin position="409"/>
        <end position="464"/>
    </location>
</feature>
<feature type="region of interest" description="Disordered" evidence="3">
    <location>
        <begin position="275"/>
        <end position="318"/>
    </location>
</feature>
<comment type="similarity">
    <text evidence="1">Belongs to the NSRP1 family.</text>
</comment>
<feature type="compositionally biased region" description="Basic and acidic residues" evidence="3">
    <location>
        <begin position="236"/>
        <end position="257"/>
    </location>
</feature>
<comment type="caution">
    <text evidence="5">The sequence shown here is derived from an EMBL/GenBank/DDBJ whole genome shotgun (WGS) entry which is preliminary data.</text>
</comment>
<dbReference type="InterPro" id="IPR053246">
    <property type="entry name" value="NS_splicing_regulatory_protein"/>
</dbReference>
<feature type="region of interest" description="Disordered" evidence="3">
    <location>
        <begin position="349"/>
        <end position="464"/>
    </location>
</feature>
<dbReference type="GO" id="GO:0000381">
    <property type="term" value="P:regulation of alternative mRNA splicing, via spliceosome"/>
    <property type="evidence" value="ECO:0007669"/>
    <property type="project" value="InterPro"/>
</dbReference>
<accession>A0AAE0NDL8</accession>
<dbReference type="AlphaFoldDB" id="A0AAE0NDL8"/>
<protein>
    <submittedName>
        <fullName evidence="5">Coiled-coil domain-containing protein 55-domain containing protein</fullName>
    </submittedName>
</protein>
<evidence type="ECO:0000256" key="2">
    <source>
        <dbReference type="ARBA" id="ARBA00023054"/>
    </source>
</evidence>
<dbReference type="Proteomes" id="UP001287356">
    <property type="component" value="Unassembled WGS sequence"/>
</dbReference>
<reference evidence="5" key="1">
    <citation type="journal article" date="2023" name="Mol. Phylogenet. Evol.">
        <title>Genome-scale phylogeny and comparative genomics of the fungal order Sordariales.</title>
        <authorList>
            <person name="Hensen N."/>
            <person name="Bonometti L."/>
            <person name="Westerberg I."/>
            <person name="Brannstrom I.O."/>
            <person name="Guillou S."/>
            <person name="Cros-Aarteil S."/>
            <person name="Calhoun S."/>
            <person name="Haridas S."/>
            <person name="Kuo A."/>
            <person name="Mondo S."/>
            <person name="Pangilinan J."/>
            <person name="Riley R."/>
            <person name="LaButti K."/>
            <person name="Andreopoulos B."/>
            <person name="Lipzen A."/>
            <person name="Chen C."/>
            <person name="Yan M."/>
            <person name="Daum C."/>
            <person name="Ng V."/>
            <person name="Clum A."/>
            <person name="Steindorff A."/>
            <person name="Ohm R.A."/>
            <person name="Martin F."/>
            <person name="Silar P."/>
            <person name="Natvig D.O."/>
            <person name="Lalanne C."/>
            <person name="Gautier V."/>
            <person name="Ament-Velasquez S.L."/>
            <person name="Kruys A."/>
            <person name="Hutchinson M.I."/>
            <person name="Powell A.J."/>
            <person name="Barry K."/>
            <person name="Miller A.N."/>
            <person name="Grigoriev I.V."/>
            <person name="Debuchy R."/>
            <person name="Gladieux P."/>
            <person name="Hiltunen Thoren M."/>
            <person name="Johannesson H."/>
        </authorList>
    </citation>
    <scope>NUCLEOTIDE SEQUENCE</scope>
    <source>
        <strain evidence="5">CBS 958.72</strain>
    </source>
</reference>
<organism evidence="5 6">
    <name type="scientific">Lasiosphaeria ovina</name>
    <dbReference type="NCBI Taxonomy" id="92902"/>
    <lineage>
        <taxon>Eukaryota</taxon>
        <taxon>Fungi</taxon>
        <taxon>Dikarya</taxon>
        <taxon>Ascomycota</taxon>
        <taxon>Pezizomycotina</taxon>
        <taxon>Sordariomycetes</taxon>
        <taxon>Sordariomycetidae</taxon>
        <taxon>Sordariales</taxon>
        <taxon>Lasiosphaeriaceae</taxon>
        <taxon>Lasiosphaeria</taxon>
    </lineage>
</organism>
<evidence type="ECO:0000313" key="5">
    <source>
        <dbReference type="EMBL" id="KAK3379562.1"/>
    </source>
</evidence>
<dbReference type="PANTHER" id="PTHR47845">
    <property type="entry name" value="NUCLEAR SPECKLE SPLICING REGULATORY PROTEIN 1 HOMOLOG"/>
    <property type="match status" value="1"/>
</dbReference>
<dbReference type="Pfam" id="PF09745">
    <property type="entry name" value="NSRP1_N"/>
    <property type="match status" value="1"/>
</dbReference>
<sequence>MSKPFSFGLKKSAPSKPPPPRRKPATFGGDDDHDENAPENNGVFGRLQSNKAKIKAATGTAGAVVVPVSEISGFDTIGASTGAGGGDDDAADEDGDGAKGSRKKKKFPNHIAPPPSLGTKSKLAAGAVTQFGDLSSALESRKYAEAAEGADPSIYDYDGVYDSLKLPAKKKKDDEDAEGAAGEKRPRYFDALQKAAEVRERDRLIAEEKRLKREREAEGDAFADKEKFVTEAYKKQQEENRRLEAEEKLREEAEAKKNKNRGMADFYKQMLDRGEEEHAAKIKAVEELKAGGADAAAEKKGEEDDPDKEKSATERAREINAMGGSIILNDDGEVVDMRQLLKGGLNVAPKKKTELEKDKAKKAAAAAAGRGGAGGGIGSSGPTRGIFVGGGKQAMRERQTRMLEAQLEETLKRSREEEEEEQAKVELSAKSRKTESDISSAKDRYLARKRAAEEAKKNGLADVP</sequence>
<feature type="region of interest" description="Disordered" evidence="3">
    <location>
        <begin position="166"/>
        <end position="188"/>
    </location>
</feature>
<feature type="region of interest" description="Disordered" evidence="3">
    <location>
        <begin position="236"/>
        <end position="263"/>
    </location>
</feature>
<feature type="region of interest" description="Disordered" evidence="3">
    <location>
        <begin position="75"/>
        <end position="121"/>
    </location>
</feature>
<evidence type="ECO:0000256" key="3">
    <source>
        <dbReference type="SAM" id="MobiDB-lite"/>
    </source>
</evidence>
<evidence type="ECO:0000256" key="1">
    <source>
        <dbReference type="ARBA" id="ARBA00010126"/>
    </source>
</evidence>
<feature type="region of interest" description="Disordered" evidence="3">
    <location>
        <begin position="1"/>
        <end position="45"/>
    </location>
</feature>